<dbReference type="InterPro" id="IPR039421">
    <property type="entry name" value="Type_1_exporter"/>
</dbReference>
<dbReference type="InterPro" id="IPR003439">
    <property type="entry name" value="ABC_transporter-like_ATP-bd"/>
</dbReference>
<organism evidence="2 3">
    <name type="scientific">Photorhabdus aegyptia</name>
    <dbReference type="NCBI Taxonomy" id="2805098"/>
    <lineage>
        <taxon>Bacteria</taxon>
        <taxon>Pseudomonadati</taxon>
        <taxon>Pseudomonadota</taxon>
        <taxon>Gammaproteobacteria</taxon>
        <taxon>Enterobacterales</taxon>
        <taxon>Morganellaceae</taxon>
        <taxon>Photorhabdus</taxon>
    </lineage>
</organism>
<dbReference type="PANTHER" id="PTHR24221:SF654">
    <property type="entry name" value="ATP-BINDING CASSETTE SUB-FAMILY B MEMBER 6"/>
    <property type="match status" value="1"/>
</dbReference>
<reference evidence="2 3" key="1">
    <citation type="submission" date="2014-03" db="EMBL/GenBank/DDBJ databases">
        <title>Draft Genome of Photorhabdus luminescens BA1, an Egyptian Isolate.</title>
        <authorList>
            <person name="Ghazal S."/>
            <person name="Hurst S.G.IV."/>
            <person name="Morris K."/>
            <person name="Thomas K."/>
            <person name="Tisa L.S."/>
        </authorList>
    </citation>
    <scope>NUCLEOTIDE SEQUENCE [LARGE SCALE GENOMIC DNA]</scope>
    <source>
        <strain evidence="2 3">BA1</strain>
    </source>
</reference>
<dbReference type="PANTHER" id="PTHR24221">
    <property type="entry name" value="ATP-BINDING CASSETTE SUB-FAMILY B"/>
    <property type="match status" value="1"/>
</dbReference>
<dbReference type="Gene3D" id="3.40.50.300">
    <property type="entry name" value="P-loop containing nucleotide triphosphate hydrolases"/>
    <property type="match status" value="1"/>
</dbReference>
<accession>A0A022PMD1</accession>
<proteinExistence type="predicted"/>
<dbReference type="EMBL" id="JFGV01000008">
    <property type="protein sequence ID" value="EYU16669.1"/>
    <property type="molecule type" value="Genomic_DNA"/>
</dbReference>
<dbReference type="GO" id="GO:0016887">
    <property type="term" value="F:ATP hydrolysis activity"/>
    <property type="evidence" value="ECO:0007669"/>
    <property type="project" value="InterPro"/>
</dbReference>
<dbReference type="Pfam" id="PF00005">
    <property type="entry name" value="ABC_tran"/>
    <property type="match status" value="1"/>
</dbReference>
<keyword evidence="3" id="KW-1185">Reference proteome</keyword>
<dbReference type="GO" id="GO:0005524">
    <property type="term" value="F:ATP binding"/>
    <property type="evidence" value="ECO:0007669"/>
    <property type="project" value="InterPro"/>
</dbReference>
<dbReference type="GO" id="GO:0042626">
    <property type="term" value="F:ATPase-coupled transmembrane transporter activity"/>
    <property type="evidence" value="ECO:0007669"/>
    <property type="project" value="TreeGrafter"/>
</dbReference>
<comment type="caution">
    <text evidence="2">The sequence shown here is derived from an EMBL/GenBank/DDBJ whole genome shotgun (WGS) entry which is preliminary data.</text>
</comment>
<dbReference type="SUPFAM" id="SSF52540">
    <property type="entry name" value="P-loop containing nucleoside triphosphate hydrolases"/>
    <property type="match status" value="1"/>
</dbReference>
<name>A0A022PMD1_9GAMM</name>
<evidence type="ECO:0000313" key="2">
    <source>
        <dbReference type="EMBL" id="EYU16669.1"/>
    </source>
</evidence>
<evidence type="ECO:0000313" key="3">
    <source>
        <dbReference type="Proteomes" id="UP000023464"/>
    </source>
</evidence>
<sequence>MSGGEKQRIVIARAILRNPLMIILDEPTSALDSKIEYKIIDVLKKRVKTLLIVTCRQDLKSLADIIYELDSNVKINQRSI</sequence>
<dbReference type="PATRIC" id="fig|1393736.3.peg.780"/>
<feature type="domain" description="ABC transporter" evidence="1">
    <location>
        <begin position="1"/>
        <end position="29"/>
    </location>
</feature>
<dbReference type="Proteomes" id="UP000023464">
    <property type="component" value="Unassembled WGS sequence"/>
</dbReference>
<evidence type="ECO:0000259" key="1">
    <source>
        <dbReference type="Pfam" id="PF00005"/>
    </source>
</evidence>
<dbReference type="AlphaFoldDB" id="A0A022PMD1"/>
<protein>
    <submittedName>
        <fullName evidence="2">ABC-type antimicrobial peptide transport system, ATPase component</fullName>
    </submittedName>
</protein>
<dbReference type="InterPro" id="IPR027417">
    <property type="entry name" value="P-loop_NTPase"/>
</dbReference>
<gene>
    <name evidence="2" type="ORF">BA1DRAFT_00771</name>
</gene>